<gene>
    <name evidence="1" type="ORF">ASPVEDRAFT_33637</name>
</gene>
<dbReference type="EMBL" id="KV878137">
    <property type="protein sequence ID" value="OJJ07414.1"/>
    <property type="molecule type" value="Genomic_DNA"/>
</dbReference>
<evidence type="ECO:0000313" key="2">
    <source>
        <dbReference type="Proteomes" id="UP000184073"/>
    </source>
</evidence>
<sequence>MTLTADDYKIYIGIVDKSYHRDPAEYVISLHKLDRTVCHLFFAPVSRHNPSGPRVKAAETWNRKEANHRHCDNLRDKKFVGYLKHRNLRLFCRCFESVQSSESQFTMFRFLWRCVDEGILGEEEVWNVMPNFEFGPESRRYIDCGR</sequence>
<keyword evidence="2" id="KW-1185">Reference proteome</keyword>
<dbReference type="VEuPathDB" id="FungiDB:ASPVEDRAFT_33637"/>
<evidence type="ECO:0000313" key="1">
    <source>
        <dbReference type="EMBL" id="OJJ07414.1"/>
    </source>
</evidence>
<proteinExistence type="predicted"/>
<dbReference type="RefSeq" id="XP_040673176.1">
    <property type="nucleotide sequence ID" value="XM_040810760.1"/>
</dbReference>
<dbReference type="OrthoDB" id="4440876at2759"/>
<protein>
    <submittedName>
        <fullName evidence="1">Uncharacterized protein</fullName>
    </submittedName>
</protein>
<organism evidence="1 2">
    <name type="scientific">Aspergillus versicolor CBS 583.65</name>
    <dbReference type="NCBI Taxonomy" id="1036611"/>
    <lineage>
        <taxon>Eukaryota</taxon>
        <taxon>Fungi</taxon>
        <taxon>Dikarya</taxon>
        <taxon>Ascomycota</taxon>
        <taxon>Pezizomycotina</taxon>
        <taxon>Eurotiomycetes</taxon>
        <taxon>Eurotiomycetidae</taxon>
        <taxon>Eurotiales</taxon>
        <taxon>Aspergillaceae</taxon>
        <taxon>Aspergillus</taxon>
        <taxon>Aspergillus subgen. Nidulantes</taxon>
    </lineage>
</organism>
<name>A0A1L9Q0W7_ASPVE</name>
<dbReference type="GeneID" id="63726271"/>
<dbReference type="AlphaFoldDB" id="A0A1L9Q0W7"/>
<accession>A0A1L9Q0W7</accession>
<dbReference type="Proteomes" id="UP000184073">
    <property type="component" value="Unassembled WGS sequence"/>
</dbReference>
<reference evidence="2" key="1">
    <citation type="journal article" date="2017" name="Genome Biol.">
        <title>Comparative genomics reveals high biological diversity and specific adaptations in the industrially and medically important fungal genus Aspergillus.</title>
        <authorList>
            <person name="de Vries R.P."/>
            <person name="Riley R."/>
            <person name="Wiebenga A."/>
            <person name="Aguilar-Osorio G."/>
            <person name="Amillis S."/>
            <person name="Uchima C.A."/>
            <person name="Anderluh G."/>
            <person name="Asadollahi M."/>
            <person name="Askin M."/>
            <person name="Barry K."/>
            <person name="Battaglia E."/>
            <person name="Bayram O."/>
            <person name="Benocci T."/>
            <person name="Braus-Stromeyer S.A."/>
            <person name="Caldana C."/>
            <person name="Canovas D."/>
            <person name="Cerqueira G.C."/>
            <person name="Chen F."/>
            <person name="Chen W."/>
            <person name="Choi C."/>
            <person name="Clum A."/>
            <person name="Dos Santos R.A."/>
            <person name="Damasio A.R."/>
            <person name="Diallinas G."/>
            <person name="Emri T."/>
            <person name="Fekete E."/>
            <person name="Flipphi M."/>
            <person name="Freyberg S."/>
            <person name="Gallo A."/>
            <person name="Gournas C."/>
            <person name="Habgood R."/>
            <person name="Hainaut M."/>
            <person name="Harispe M.L."/>
            <person name="Henrissat B."/>
            <person name="Hilden K.S."/>
            <person name="Hope R."/>
            <person name="Hossain A."/>
            <person name="Karabika E."/>
            <person name="Karaffa L."/>
            <person name="Karanyi Z."/>
            <person name="Krasevec N."/>
            <person name="Kuo A."/>
            <person name="Kusch H."/>
            <person name="LaButti K."/>
            <person name="Lagendijk E.L."/>
            <person name="Lapidus A."/>
            <person name="Levasseur A."/>
            <person name="Lindquist E."/>
            <person name="Lipzen A."/>
            <person name="Logrieco A.F."/>
            <person name="MacCabe A."/>
            <person name="Maekelae M.R."/>
            <person name="Malavazi I."/>
            <person name="Melin P."/>
            <person name="Meyer V."/>
            <person name="Mielnichuk N."/>
            <person name="Miskei M."/>
            <person name="Molnar A.P."/>
            <person name="Mule G."/>
            <person name="Ngan C.Y."/>
            <person name="Orejas M."/>
            <person name="Orosz E."/>
            <person name="Ouedraogo J.P."/>
            <person name="Overkamp K.M."/>
            <person name="Park H.-S."/>
            <person name="Perrone G."/>
            <person name="Piumi F."/>
            <person name="Punt P.J."/>
            <person name="Ram A.F."/>
            <person name="Ramon A."/>
            <person name="Rauscher S."/>
            <person name="Record E."/>
            <person name="Riano-Pachon D.M."/>
            <person name="Robert V."/>
            <person name="Roehrig J."/>
            <person name="Ruller R."/>
            <person name="Salamov A."/>
            <person name="Salih N.S."/>
            <person name="Samson R.A."/>
            <person name="Sandor E."/>
            <person name="Sanguinetti M."/>
            <person name="Schuetze T."/>
            <person name="Sepcic K."/>
            <person name="Shelest E."/>
            <person name="Sherlock G."/>
            <person name="Sophianopoulou V."/>
            <person name="Squina F.M."/>
            <person name="Sun H."/>
            <person name="Susca A."/>
            <person name="Todd R.B."/>
            <person name="Tsang A."/>
            <person name="Unkles S.E."/>
            <person name="van de Wiele N."/>
            <person name="van Rossen-Uffink D."/>
            <person name="Oliveira J.V."/>
            <person name="Vesth T.C."/>
            <person name="Visser J."/>
            <person name="Yu J.-H."/>
            <person name="Zhou M."/>
            <person name="Andersen M.R."/>
            <person name="Archer D.B."/>
            <person name="Baker S.E."/>
            <person name="Benoit I."/>
            <person name="Brakhage A.A."/>
            <person name="Braus G.H."/>
            <person name="Fischer R."/>
            <person name="Frisvad J.C."/>
            <person name="Goldman G.H."/>
            <person name="Houbraken J."/>
            <person name="Oakley B."/>
            <person name="Pocsi I."/>
            <person name="Scazzocchio C."/>
            <person name="Seiboth B."/>
            <person name="vanKuyk P.A."/>
            <person name="Wortman J."/>
            <person name="Dyer P.S."/>
            <person name="Grigoriev I.V."/>
        </authorList>
    </citation>
    <scope>NUCLEOTIDE SEQUENCE [LARGE SCALE GENOMIC DNA]</scope>
    <source>
        <strain evidence="2">CBS 583.65</strain>
    </source>
</reference>